<accession>B9XGB2</accession>
<name>B9XGB2_PEDPL</name>
<gene>
    <name evidence="1" type="ORF">Cflav_PD3991</name>
</gene>
<reference evidence="1 2" key="1">
    <citation type="journal article" date="2011" name="J. Bacteriol.">
        <title>Genome sequence of 'Pedosphaera parvula' Ellin514, an aerobic Verrucomicrobial isolate from pasture soil.</title>
        <authorList>
            <person name="Kant R."/>
            <person name="van Passel M.W."/>
            <person name="Sangwan P."/>
            <person name="Palva A."/>
            <person name="Lucas S."/>
            <person name="Copeland A."/>
            <person name="Lapidus A."/>
            <person name="Glavina Del Rio T."/>
            <person name="Dalin E."/>
            <person name="Tice H."/>
            <person name="Bruce D."/>
            <person name="Goodwin L."/>
            <person name="Pitluck S."/>
            <person name="Chertkov O."/>
            <person name="Larimer F.W."/>
            <person name="Land M.L."/>
            <person name="Hauser L."/>
            <person name="Brettin T.S."/>
            <person name="Detter J.C."/>
            <person name="Han S."/>
            <person name="de Vos W.M."/>
            <person name="Janssen P.H."/>
            <person name="Smidt H."/>
        </authorList>
    </citation>
    <scope>NUCLEOTIDE SEQUENCE [LARGE SCALE GENOMIC DNA]</scope>
    <source>
        <strain evidence="1 2">Ellin514</strain>
    </source>
</reference>
<dbReference type="Proteomes" id="UP000003688">
    <property type="component" value="Unassembled WGS sequence"/>
</dbReference>
<proteinExistence type="predicted"/>
<protein>
    <submittedName>
        <fullName evidence="1">Uncharacterized protein</fullName>
    </submittedName>
</protein>
<dbReference type="OrthoDB" id="9863658at2"/>
<sequence length="177" mass="19892" precursor="true">MFKKNLNWRLGFRGSSTARRLSVYRLAWTTFFLLLVAGLTACNTVKNMPPANLSEPGWTVLQGQAVWRPKLTAPEIAGDLLVATNLDGRSFIQFTKTPLPIVVGQTTSNSWKIHFVPNNQTFSAPGHPPSKIVWLHLPRDLAGAKPPKFWHFTKKESGTWHLEEHFTGESLEGYLNP</sequence>
<dbReference type="STRING" id="320771.Cflav_PD3991"/>
<keyword evidence="2" id="KW-1185">Reference proteome</keyword>
<comment type="caution">
    <text evidence="1">The sequence shown here is derived from an EMBL/GenBank/DDBJ whole genome shotgun (WGS) entry which is preliminary data.</text>
</comment>
<organism evidence="1 2">
    <name type="scientific">Pedosphaera parvula (strain Ellin514)</name>
    <dbReference type="NCBI Taxonomy" id="320771"/>
    <lineage>
        <taxon>Bacteria</taxon>
        <taxon>Pseudomonadati</taxon>
        <taxon>Verrucomicrobiota</taxon>
        <taxon>Pedosphaerae</taxon>
        <taxon>Pedosphaerales</taxon>
        <taxon>Pedosphaeraceae</taxon>
        <taxon>Pedosphaera</taxon>
    </lineage>
</organism>
<dbReference type="EMBL" id="ABOX02000011">
    <property type="protein sequence ID" value="EEF61274.1"/>
    <property type="molecule type" value="Genomic_DNA"/>
</dbReference>
<evidence type="ECO:0000313" key="1">
    <source>
        <dbReference type="EMBL" id="EEF61274.1"/>
    </source>
</evidence>
<dbReference type="RefSeq" id="WP_007414858.1">
    <property type="nucleotide sequence ID" value="NZ_ABOX02000011.1"/>
</dbReference>
<evidence type="ECO:0000313" key="2">
    <source>
        <dbReference type="Proteomes" id="UP000003688"/>
    </source>
</evidence>
<dbReference type="AlphaFoldDB" id="B9XGB2"/>